<proteinExistence type="predicted"/>
<dbReference type="PANTHER" id="PTHR31681:SF34">
    <property type="entry name" value="DUF295 DOMAIN-CONTAINING PROTEIN"/>
    <property type="match status" value="1"/>
</dbReference>
<name>A0AA38WK35_9ASTR</name>
<organism evidence="1 2">
    <name type="scientific">Centaurea solstitialis</name>
    <name type="common">yellow star-thistle</name>
    <dbReference type="NCBI Taxonomy" id="347529"/>
    <lineage>
        <taxon>Eukaryota</taxon>
        <taxon>Viridiplantae</taxon>
        <taxon>Streptophyta</taxon>
        <taxon>Embryophyta</taxon>
        <taxon>Tracheophyta</taxon>
        <taxon>Spermatophyta</taxon>
        <taxon>Magnoliopsida</taxon>
        <taxon>eudicotyledons</taxon>
        <taxon>Gunneridae</taxon>
        <taxon>Pentapetalae</taxon>
        <taxon>asterids</taxon>
        <taxon>campanulids</taxon>
        <taxon>Asterales</taxon>
        <taxon>Asteraceae</taxon>
        <taxon>Carduoideae</taxon>
        <taxon>Cardueae</taxon>
        <taxon>Centaureinae</taxon>
        <taxon>Centaurea</taxon>
    </lineage>
</organism>
<dbReference type="Proteomes" id="UP001172457">
    <property type="component" value="Chromosome 4"/>
</dbReference>
<keyword evidence="2" id="KW-1185">Reference proteome</keyword>
<comment type="caution">
    <text evidence="1">The sequence shown here is derived from an EMBL/GenBank/DDBJ whole genome shotgun (WGS) entry which is preliminary data.</text>
</comment>
<evidence type="ECO:0000313" key="2">
    <source>
        <dbReference type="Proteomes" id="UP001172457"/>
    </source>
</evidence>
<dbReference type="PANTHER" id="PTHR31681">
    <property type="entry name" value="C2H2-LIKE ZINC FINGER PROTEIN"/>
    <property type="match status" value="1"/>
</dbReference>
<dbReference type="EMBL" id="JARYMX010000004">
    <property type="protein sequence ID" value="KAJ9551346.1"/>
    <property type="molecule type" value="Genomic_DNA"/>
</dbReference>
<protein>
    <submittedName>
        <fullName evidence="1">Uncharacterized protein</fullName>
    </submittedName>
</protein>
<sequence>MLTHHTTRFQSTGRYRAARAMHGLWALLIGKVNCGGKRTDAVLGVENPVMRRTCIRTRNNEELNRHPRDWFYGMSIHNISNGDDSGNTVLEIGNPSRNVIEMIFRATTTDTKRGSMTIKQVLKLKNSWETLERFENFREDVKNRALNHCNKNPRNTVDGNEQLLFYGINLACCKQSEAPGFCKNSNCGICKVFQSGKGKSGIWLSTSCQDLINMNVNSHVNNVKMAIVVCRVIAGRVVNMFDKSYNEGDYDSIAALKPDRVFVKNPSAVLPCFVIVLNCSISGNNVSENFRS</sequence>
<dbReference type="Gene3D" id="3.90.228.10">
    <property type="match status" value="1"/>
</dbReference>
<dbReference type="AlphaFoldDB" id="A0AA38WK35"/>
<dbReference type="SUPFAM" id="SSF56399">
    <property type="entry name" value="ADP-ribosylation"/>
    <property type="match status" value="1"/>
</dbReference>
<evidence type="ECO:0000313" key="1">
    <source>
        <dbReference type="EMBL" id="KAJ9551346.1"/>
    </source>
</evidence>
<accession>A0AA38WK35</accession>
<reference evidence="1" key="1">
    <citation type="submission" date="2023-03" db="EMBL/GenBank/DDBJ databases">
        <title>Chromosome-scale reference genome and RAD-based genetic map of yellow starthistle (Centaurea solstitialis) reveal putative structural variation and QTLs associated with invader traits.</title>
        <authorList>
            <person name="Reatini B."/>
            <person name="Cang F.A."/>
            <person name="Jiang Q."/>
            <person name="Mckibben M.T.W."/>
            <person name="Barker M.S."/>
            <person name="Rieseberg L.H."/>
            <person name="Dlugosch K.M."/>
        </authorList>
    </citation>
    <scope>NUCLEOTIDE SEQUENCE</scope>
    <source>
        <strain evidence="1">CAN-66</strain>
        <tissue evidence="1">Leaf</tissue>
    </source>
</reference>
<gene>
    <name evidence="1" type="ORF">OSB04_015391</name>
</gene>